<dbReference type="PANTHER" id="PTHR43179">
    <property type="entry name" value="RHAMNOSYLTRANSFERASE WBBL"/>
    <property type="match status" value="1"/>
</dbReference>
<dbReference type="AlphaFoldDB" id="A0A2T4UIN9"/>
<dbReference type="Gene3D" id="3.90.550.10">
    <property type="entry name" value="Spore Coat Polysaccharide Biosynthesis Protein SpsA, Chain A"/>
    <property type="match status" value="1"/>
</dbReference>
<dbReference type="PANTHER" id="PTHR43179:SF7">
    <property type="entry name" value="RHAMNOSYLTRANSFERASE WBBL"/>
    <property type="match status" value="1"/>
</dbReference>
<dbReference type="Proteomes" id="UP000240739">
    <property type="component" value="Unassembled WGS sequence"/>
</dbReference>
<sequence length="325" mass="34809">MIRSVPVDLVFCVVNTNGRELLLRGLDAIAREQAAGGFTSRVLVLDNASVDGSADAARAHPAVDEVLALDRRTGKAQNDSTLLRRAHEDGARHGLLLNEDSELRPGAVRALLAALDADPRAGAAGAALLRPDGATQAAAWRFPGLGTAVASALLLHRRLVVQGDGTTPTTRRVDWAQSACLLVRTEAAAQVGYLDPDFFVYSDEVDFARRLADAGWHSLFVPGAVCVHHEQLSTGSVPERRIVEMARGRDRYLRKHHGTATALVVRALTALPYALRTVAALVLPGHDARRYARHVTATLRPGRGEGLREAAEAFNATVADGRDAR</sequence>
<reference evidence="1 2" key="1">
    <citation type="submission" date="2018-03" db="EMBL/GenBank/DDBJ databases">
        <title>Aquarubrobacter algicola gen. nov., sp. nov., a novel actinobacterium isolated from shallow eutrophic lake during the end of cyanobacterial harmful algal blooms.</title>
        <authorList>
            <person name="Chun S.J."/>
        </authorList>
    </citation>
    <scope>NUCLEOTIDE SEQUENCE [LARGE SCALE GENOMIC DNA]</scope>
    <source>
        <strain evidence="1 2">Seoho-28</strain>
    </source>
</reference>
<accession>A0A2T4UIN9</accession>
<dbReference type="SUPFAM" id="SSF53448">
    <property type="entry name" value="Nucleotide-diphospho-sugar transferases"/>
    <property type="match status" value="1"/>
</dbReference>
<comment type="caution">
    <text evidence="1">The sequence shown here is derived from an EMBL/GenBank/DDBJ whole genome shotgun (WGS) entry which is preliminary data.</text>
</comment>
<dbReference type="OrthoDB" id="7665907at2"/>
<gene>
    <name evidence="1" type="ORF">C7Y72_05225</name>
</gene>
<organism evidence="1 2">
    <name type="scientific">Paraconexibacter algicola</name>
    <dbReference type="NCBI Taxonomy" id="2133960"/>
    <lineage>
        <taxon>Bacteria</taxon>
        <taxon>Bacillati</taxon>
        <taxon>Actinomycetota</taxon>
        <taxon>Thermoleophilia</taxon>
        <taxon>Solirubrobacterales</taxon>
        <taxon>Paraconexibacteraceae</taxon>
        <taxon>Paraconexibacter</taxon>
    </lineage>
</organism>
<dbReference type="EMBL" id="PYYB01000001">
    <property type="protein sequence ID" value="PTL59089.1"/>
    <property type="molecule type" value="Genomic_DNA"/>
</dbReference>
<evidence type="ECO:0000313" key="1">
    <source>
        <dbReference type="EMBL" id="PTL59089.1"/>
    </source>
</evidence>
<name>A0A2T4UIN9_9ACTN</name>
<keyword evidence="2" id="KW-1185">Reference proteome</keyword>
<evidence type="ECO:0000313" key="2">
    <source>
        <dbReference type="Proteomes" id="UP000240739"/>
    </source>
</evidence>
<dbReference type="InterPro" id="IPR029044">
    <property type="entry name" value="Nucleotide-diphossugar_trans"/>
</dbReference>
<keyword evidence="1" id="KW-0808">Transferase</keyword>
<dbReference type="GO" id="GO:0016740">
    <property type="term" value="F:transferase activity"/>
    <property type="evidence" value="ECO:0007669"/>
    <property type="project" value="UniProtKB-KW"/>
</dbReference>
<dbReference type="Pfam" id="PF13641">
    <property type="entry name" value="Glyco_tranf_2_3"/>
    <property type="match status" value="1"/>
</dbReference>
<proteinExistence type="predicted"/>
<protein>
    <submittedName>
        <fullName evidence="1">Glycosyl transferase family 2</fullName>
    </submittedName>
</protein>